<proteinExistence type="predicted"/>
<evidence type="ECO:0000313" key="1">
    <source>
        <dbReference type="EMBL" id="MBB5201876.1"/>
    </source>
</evidence>
<protein>
    <submittedName>
        <fullName evidence="1">Uncharacterized protein</fullName>
    </submittedName>
</protein>
<dbReference type="Proteomes" id="UP000571084">
    <property type="component" value="Unassembled WGS sequence"/>
</dbReference>
<evidence type="ECO:0000313" key="2">
    <source>
        <dbReference type="Proteomes" id="UP000571084"/>
    </source>
</evidence>
<sequence length="68" mass="8065">MNELFFVVLIQMLTKMQTYYIIFDKIRYNSQLESFCCCAMHQVGAKPYKNILRAIITGNYSSQNFGYY</sequence>
<accession>A0A840RYD2</accession>
<dbReference type="AlphaFoldDB" id="A0A840RYD2"/>
<name>A0A840RYD2_9BURK</name>
<gene>
    <name evidence="1" type="ORF">HNR39_003738</name>
</gene>
<keyword evidence="2" id="KW-1185">Reference proteome</keyword>
<comment type="caution">
    <text evidence="1">The sequence shown here is derived from an EMBL/GenBank/DDBJ whole genome shotgun (WGS) entry which is preliminary data.</text>
</comment>
<organism evidence="1 2">
    <name type="scientific">Glaciimonas immobilis</name>
    <dbReference type="NCBI Taxonomy" id="728004"/>
    <lineage>
        <taxon>Bacteria</taxon>
        <taxon>Pseudomonadati</taxon>
        <taxon>Pseudomonadota</taxon>
        <taxon>Betaproteobacteria</taxon>
        <taxon>Burkholderiales</taxon>
        <taxon>Oxalobacteraceae</taxon>
        <taxon>Glaciimonas</taxon>
    </lineage>
</organism>
<reference evidence="1 2" key="1">
    <citation type="submission" date="2020-08" db="EMBL/GenBank/DDBJ databases">
        <title>Genomic Encyclopedia of Type Strains, Phase IV (KMG-IV): sequencing the most valuable type-strain genomes for metagenomic binning, comparative biology and taxonomic classification.</title>
        <authorList>
            <person name="Goeker M."/>
        </authorList>
    </citation>
    <scope>NUCLEOTIDE SEQUENCE [LARGE SCALE GENOMIC DNA]</scope>
    <source>
        <strain evidence="1 2">DSM 23240</strain>
    </source>
</reference>
<dbReference type="EMBL" id="JACHHQ010000009">
    <property type="protein sequence ID" value="MBB5201876.1"/>
    <property type="molecule type" value="Genomic_DNA"/>
</dbReference>